<dbReference type="EMBL" id="CP031165">
    <property type="protein sequence ID" value="AXV08703.1"/>
    <property type="molecule type" value="Genomic_DNA"/>
</dbReference>
<keyword evidence="2" id="KW-1185">Reference proteome</keyword>
<protein>
    <submittedName>
        <fullName evidence="1">Uncharacterized protein</fullName>
    </submittedName>
</protein>
<dbReference type="Proteomes" id="UP000264006">
    <property type="component" value="Chromosome"/>
</dbReference>
<accession>A0A346Y2K6</accession>
<gene>
    <name evidence="1" type="ORF">DVS28_a4035</name>
</gene>
<dbReference type="RefSeq" id="WP_164710801.1">
    <property type="nucleotide sequence ID" value="NZ_CP031165.1"/>
</dbReference>
<organism evidence="1 2">
    <name type="scientific">Euzebya pacifica</name>
    <dbReference type="NCBI Taxonomy" id="1608957"/>
    <lineage>
        <taxon>Bacteria</taxon>
        <taxon>Bacillati</taxon>
        <taxon>Actinomycetota</taxon>
        <taxon>Nitriliruptoria</taxon>
        <taxon>Euzebyales</taxon>
    </lineage>
</organism>
<dbReference type="AlphaFoldDB" id="A0A346Y2K6"/>
<evidence type="ECO:0000313" key="1">
    <source>
        <dbReference type="EMBL" id="AXV08703.1"/>
    </source>
</evidence>
<dbReference type="KEGG" id="euz:DVS28_a4035"/>
<sequence>MSVPLEHGWLDEAEPGSLFVSTGEDLRGPTGTIPGWTITEIDASFLDEAVGVRWVGVALAAPGRGVFGTLPAWPVSEGVMDEHGYLSFHEVGGSQSFTAVDPALKVEVVVVYEVPEESGRWIRDDMTITYEVDGQLHRTVFPARGLLCVEVPECDWTSEDDDTARRQD</sequence>
<reference evidence="1 2" key="1">
    <citation type="submission" date="2018-09" db="EMBL/GenBank/DDBJ databases">
        <title>Complete genome sequence of Euzebya sp. DY32-46 isolated from seawater of Pacific Ocean.</title>
        <authorList>
            <person name="Xu L."/>
            <person name="Wu Y.-H."/>
            <person name="Xu X.-W."/>
        </authorList>
    </citation>
    <scope>NUCLEOTIDE SEQUENCE [LARGE SCALE GENOMIC DNA]</scope>
    <source>
        <strain evidence="1 2">DY32-46</strain>
    </source>
</reference>
<proteinExistence type="predicted"/>
<evidence type="ECO:0000313" key="2">
    <source>
        <dbReference type="Proteomes" id="UP000264006"/>
    </source>
</evidence>
<name>A0A346Y2K6_9ACTN</name>